<comment type="similarity">
    <text evidence="1">Belongs to the class I-like SAM-binding methyltransferase superfamily. RNA methyltransferase RlmE family.</text>
</comment>
<dbReference type="PANTHER" id="PTHR10920">
    <property type="entry name" value="RIBOSOMAL RNA METHYLTRANSFERASE"/>
    <property type="match status" value="1"/>
</dbReference>
<dbReference type="Proteomes" id="UP000000599">
    <property type="component" value="Chromosome A"/>
</dbReference>
<keyword evidence="3" id="KW-0489">Methyltransferase</keyword>
<evidence type="ECO:0000256" key="2">
    <source>
        <dbReference type="ARBA" id="ARBA00022552"/>
    </source>
</evidence>
<feature type="active site" description="Proton acceptor" evidence="7">
    <location>
        <position position="197"/>
    </location>
</feature>
<dbReference type="CDD" id="cd02440">
    <property type="entry name" value="AdoMet_MTases"/>
    <property type="match status" value="1"/>
</dbReference>
<dbReference type="OMA" id="HRQTDHL"/>
<dbReference type="InterPro" id="IPR002877">
    <property type="entry name" value="RNA_MeTrfase_FtsJ_dom"/>
</dbReference>
<dbReference type="AlphaFoldDB" id="Q6BZJ2"/>
<evidence type="ECO:0000256" key="1">
    <source>
        <dbReference type="ARBA" id="ARBA00009258"/>
    </source>
</evidence>
<dbReference type="InterPro" id="IPR029063">
    <property type="entry name" value="SAM-dependent_MTases_sf"/>
</dbReference>
<evidence type="ECO:0000259" key="8">
    <source>
        <dbReference type="Pfam" id="PF01728"/>
    </source>
</evidence>
<keyword evidence="4" id="KW-0808">Transferase</keyword>
<dbReference type="GeneID" id="2899299"/>
<dbReference type="Pfam" id="PF01728">
    <property type="entry name" value="FtsJ"/>
    <property type="match status" value="1"/>
</dbReference>
<dbReference type="InterPro" id="IPR050082">
    <property type="entry name" value="RNA_methyltr_RlmE"/>
</dbReference>
<dbReference type="SUPFAM" id="SSF53335">
    <property type="entry name" value="S-adenosyl-L-methionine-dependent methyltransferases"/>
    <property type="match status" value="1"/>
</dbReference>
<proteinExistence type="inferred from homology"/>
<dbReference type="eggNOG" id="KOG4589">
    <property type="taxonomic scope" value="Eukaryota"/>
</dbReference>
<evidence type="ECO:0000256" key="3">
    <source>
        <dbReference type="ARBA" id="ARBA00022603"/>
    </source>
</evidence>
<dbReference type="InParanoid" id="Q6BZJ2"/>
<gene>
    <name evidence="9" type="ordered locus">DEHA2A00902g</name>
</gene>
<evidence type="ECO:0000313" key="9">
    <source>
        <dbReference type="EMBL" id="CAG84324.2"/>
    </source>
</evidence>
<evidence type="ECO:0000313" key="10">
    <source>
        <dbReference type="Proteomes" id="UP000000599"/>
    </source>
</evidence>
<dbReference type="STRING" id="284592.Q6BZJ2"/>
<keyword evidence="2" id="KW-0698">rRNA processing</keyword>
<dbReference type="EMBL" id="CR382133">
    <property type="protein sequence ID" value="CAG84324.2"/>
    <property type="molecule type" value="Genomic_DNA"/>
</dbReference>
<dbReference type="HOGENOM" id="CLU_009422_2_2_1"/>
<keyword evidence="10" id="KW-1185">Reference proteome</keyword>
<organism evidence="9 10">
    <name type="scientific">Debaryomyces hansenii (strain ATCC 36239 / CBS 767 / BCRC 21394 / JCM 1990 / NBRC 0083 / IGC 2968)</name>
    <name type="common">Yeast</name>
    <name type="synonym">Torulaspora hansenii</name>
    <dbReference type="NCBI Taxonomy" id="284592"/>
    <lineage>
        <taxon>Eukaryota</taxon>
        <taxon>Fungi</taxon>
        <taxon>Dikarya</taxon>
        <taxon>Ascomycota</taxon>
        <taxon>Saccharomycotina</taxon>
        <taxon>Pichiomycetes</taxon>
        <taxon>Debaryomycetaceae</taxon>
        <taxon>Debaryomyces</taxon>
    </lineage>
</organism>
<dbReference type="GO" id="GO:0005739">
    <property type="term" value="C:mitochondrion"/>
    <property type="evidence" value="ECO:0007669"/>
    <property type="project" value="TreeGrafter"/>
</dbReference>
<evidence type="ECO:0000256" key="4">
    <source>
        <dbReference type="ARBA" id="ARBA00022679"/>
    </source>
</evidence>
<evidence type="ECO:0000256" key="6">
    <source>
        <dbReference type="ARBA" id="ARBA00041184"/>
    </source>
</evidence>
<dbReference type="RefSeq" id="XP_456377.2">
    <property type="nucleotide sequence ID" value="XM_456377.1"/>
</dbReference>
<evidence type="ECO:0000256" key="7">
    <source>
        <dbReference type="PIRSR" id="PIRSR005461-1"/>
    </source>
</evidence>
<evidence type="ECO:0000256" key="5">
    <source>
        <dbReference type="ARBA" id="ARBA00022691"/>
    </source>
</evidence>
<dbReference type="FunCoup" id="Q6BZJ2">
    <property type="interactions" value="19"/>
</dbReference>
<dbReference type="PANTHER" id="PTHR10920:SF18">
    <property type="entry name" value="RRNA METHYLTRANSFERASE 2, MITOCHONDRIAL"/>
    <property type="match status" value="1"/>
</dbReference>
<accession>Q6BZJ2</accession>
<dbReference type="Gene3D" id="3.40.50.150">
    <property type="entry name" value="Vaccinia Virus protein VP39"/>
    <property type="match status" value="1"/>
</dbReference>
<dbReference type="GO" id="GO:0008650">
    <property type="term" value="F:rRNA (uridine-2'-O-)-methyltransferase activity"/>
    <property type="evidence" value="ECO:0007669"/>
    <property type="project" value="TreeGrafter"/>
</dbReference>
<keyword evidence="5 7" id="KW-0949">S-adenosyl-L-methionine</keyword>
<sequence>MIRGIVPTTLGNASFIRKLGSRWKSKSVSSSRWLNRQKKDSHTKESKLQNFRSRAAFKLIEIDDKYRLFNRKSKNIVDLGFAPGAWTQVAIERTKSLNINANIIGVDLINCSPPEGASFIQGNILSKQTHNNIKEFFNNNKNHSECEEKPVDLIISDMMANTSGIKDNDHYASMELCDGALILASALLNKNGSMVMKFYTGKEDSLLKEKLQKMFHKVFKMKPSACRDESREMYYIGVRKKNNTIDTSDLFS</sequence>
<dbReference type="HAMAP" id="MF_01547">
    <property type="entry name" value="RNA_methyltr_E"/>
    <property type="match status" value="1"/>
</dbReference>
<name>Q6BZJ2_DEBHA</name>
<dbReference type="KEGG" id="dha:DEHA2A00902g"/>
<protein>
    <recommendedName>
        <fullName evidence="6">rRNA methyltransferase 2, mitochondrial</fullName>
    </recommendedName>
</protein>
<dbReference type="OrthoDB" id="20105at2759"/>
<dbReference type="InterPro" id="IPR015507">
    <property type="entry name" value="rRNA-MeTfrase_E"/>
</dbReference>
<reference evidence="9 10" key="1">
    <citation type="journal article" date="2004" name="Nature">
        <title>Genome evolution in yeasts.</title>
        <authorList>
            <consortium name="Genolevures"/>
            <person name="Dujon B."/>
            <person name="Sherman D."/>
            <person name="Fischer G."/>
            <person name="Durrens P."/>
            <person name="Casaregola S."/>
            <person name="Lafontaine I."/>
            <person name="de Montigny J."/>
            <person name="Marck C."/>
            <person name="Neuveglise C."/>
            <person name="Talla E."/>
            <person name="Goffard N."/>
            <person name="Frangeul L."/>
            <person name="Aigle M."/>
            <person name="Anthouard V."/>
            <person name="Babour A."/>
            <person name="Barbe V."/>
            <person name="Barnay S."/>
            <person name="Blanchin S."/>
            <person name="Beckerich J.M."/>
            <person name="Beyne E."/>
            <person name="Bleykasten C."/>
            <person name="Boisrame A."/>
            <person name="Boyer J."/>
            <person name="Cattolico L."/>
            <person name="Confanioleri F."/>
            <person name="de Daruvar A."/>
            <person name="Despons L."/>
            <person name="Fabre E."/>
            <person name="Fairhead C."/>
            <person name="Ferry-Dumazet H."/>
            <person name="Groppi A."/>
            <person name="Hantraye F."/>
            <person name="Hennequin C."/>
            <person name="Jauniaux N."/>
            <person name="Joyet P."/>
            <person name="Kachouri R."/>
            <person name="Kerrest A."/>
            <person name="Koszul R."/>
            <person name="Lemaire M."/>
            <person name="Lesur I."/>
            <person name="Ma L."/>
            <person name="Muller H."/>
            <person name="Nicaud J.M."/>
            <person name="Nikolski M."/>
            <person name="Oztas S."/>
            <person name="Ozier-Kalogeropoulos O."/>
            <person name="Pellenz S."/>
            <person name="Potier S."/>
            <person name="Richard G.F."/>
            <person name="Straub M.L."/>
            <person name="Suleau A."/>
            <person name="Swennene D."/>
            <person name="Tekaia F."/>
            <person name="Wesolowski-Louvel M."/>
            <person name="Westhof E."/>
            <person name="Wirth B."/>
            <person name="Zeniou-Meyer M."/>
            <person name="Zivanovic I."/>
            <person name="Bolotin-Fukuhara M."/>
            <person name="Thierry A."/>
            <person name="Bouchier C."/>
            <person name="Caudron B."/>
            <person name="Scarpelli C."/>
            <person name="Gaillardin C."/>
            <person name="Weissenbach J."/>
            <person name="Wincker P."/>
            <person name="Souciet J.L."/>
        </authorList>
    </citation>
    <scope>NUCLEOTIDE SEQUENCE [LARGE SCALE GENOMIC DNA]</scope>
    <source>
        <strain evidence="10">ATCC 36239 / CBS 767 / BCRC 21394 / JCM 1990 / NBRC 0083 / IGC 2968</strain>
    </source>
</reference>
<feature type="domain" description="Ribosomal RNA methyltransferase FtsJ" evidence="8">
    <location>
        <begin position="51"/>
        <end position="239"/>
    </location>
</feature>
<dbReference type="PIRSF" id="PIRSF005461">
    <property type="entry name" value="23S_rRNA_mtase"/>
    <property type="match status" value="1"/>
</dbReference>
<dbReference type="VEuPathDB" id="FungiDB:DEHA2A00902g"/>